<evidence type="ECO:0000259" key="2">
    <source>
        <dbReference type="Pfam" id="PF19889"/>
    </source>
</evidence>
<feature type="region of interest" description="Disordered" evidence="1">
    <location>
        <begin position="1"/>
        <end position="23"/>
    </location>
</feature>
<feature type="compositionally biased region" description="Polar residues" evidence="1">
    <location>
        <begin position="1"/>
        <end position="12"/>
    </location>
</feature>
<comment type="caution">
    <text evidence="3">The sequence shown here is derived from an EMBL/GenBank/DDBJ whole genome shotgun (WGS) entry which is preliminary data.</text>
</comment>
<evidence type="ECO:0000256" key="1">
    <source>
        <dbReference type="SAM" id="MobiDB-lite"/>
    </source>
</evidence>
<evidence type="ECO:0000313" key="3">
    <source>
        <dbReference type="EMBL" id="MCB8874756.1"/>
    </source>
</evidence>
<keyword evidence="4" id="KW-1185">Reference proteome</keyword>
<gene>
    <name evidence="3" type="ORF">ASILVAE211_06140</name>
</gene>
<dbReference type="Pfam" id="PF19889">
    <property type="entry name" value="DUF6362"/>
    <property type="match status" value="1"/>
</dbReference>
<dbReference type="EMBL" id="JAESVB010000002">
    <property type="protein sequence ID" value="MCB8874756.1"/>
    <property type="molecule type" value="Genomic_DNA"/>
</dbReference>
<protein>
    <recommendedName>
        <fullName evidence="2">DUF6362 domain-containing protein</fullName>
    </recommendedName>
</protein>
<organism evidence="3 4">
    <name type="scientific">Acidisoma silvae</name>
    <dbReference type="NCBI Taxonomy" id="2802396"/>
    <lineage>
        <taxon>Bacteria</taxon>
        <taxon>Pseudomonadati</taxon>
        <taxon>Pseudomonadota</taxon>
        <taxon>Alphaproteobacteria</taxon>
        <taxon>Acetobacterales</taxon>
        <taxon>Acidocellaceae</taxon>
        <taxon>Acidisoma</taxon>
    </lineage>
</organism>
<dbReference type="RefSeq" id="WP_227320419.1">
    <property type="nucleotide sequence ID" value="NZ_JAESVB010000002.1"/>
</dbReference>
<reference evidence="3" key="1">
    <citation type="journal article" date="2021" name="Microorganisms">
        <title>Acidisoma silvae sp. nov. and Acidisomacellulosilytica sp. nov., Two Acidophilic Bacteria Isolated from Decaying Wood, Hydrolyzing Cellulose and Producing Poly-3-hydroxybutyrate.</title>
        <authorList>
            <person name="Mieszkin S."/>
            <person name="Pouder E."/>
            <person name="Uroz S."/>
            <person name="Simon-Colin C."/>
            <person name="Alain K."/>
        </authorList>
    </citation>
    <scope>NUCLEOTIDE SEQUENCE</scope>
    <source>
        <strain evidence="3">HW T2.11</strain>
    </source>
</reference>
<dbReference type="AlphaFoldDB" id="A0A964DY02"/>
<dbReference type="Proteomes" id="UP000708298">
    <property type="component" value="Unassembled WGS sequence"/>
</dbReference>
<sequence length="164" mass="18068">MTTPQPTAWPQKTQRRAAAGRPDASPEAQALIACLEEAGATLLSLPPTGFSPHLRTTALPVLREAAESYGWSLTELRAPMPSAARISRMDKAMGYLALIPQDRYLLRRIVGCRALVHPIHGRHLFSWRRLGEALGADHKAVQRWHADGIRIILDGLRRQAAGID</sequence>
<feature type="domain" description="DUF6362" evidence="2">
    <location>
        <begin position="61"/>
        <end position="152"/>
    </location>
</feature>
<reference evidence="3" key="2">
    <citation type="submission" date="2021-01" db="EMBL/GenBank/DDBJ databases">
        <authorList>
            <person name="Mieszkin S."/>
            <person name="Pouder E."/>
            <person name="Alain K."/>
        </authorList>
    </citation>
    <scope>NUCLEOTIDE SEQUENCE</scope>
    <source>
        <strain evidence="3">HW T2.11</strain>
    </source>
</reference>
<dbReference type="InterPro" id="IPR045942">
    <property type="entry name" value="DUF6362"/>
</dbReference>
<name>A0A964DY02_9PROT</name>
<accession>A0A964DY02</accession>
<proteinExistence type="predicted"/>
<evidence type="ECO:0000313" key="4">
    <source>
        <dbReference type="Proteomes" id="UP000708298"/>
    </source>
</evidence>